<protein>
    <recommendedName>
        <fullName evidence="12">C2 domain-containing protein</fullName>
    </recommendedName>
</protein>
<dbReference type="PANTHER" id="PTHR45933:SF28">
    <property type="entry name" value="C2 DOMAIN-CONTAINING PROTEIN"/>
    <property type="match status" value="1"/>
</dbReference>
<evidence type="ECO:0000313" key="13">
    <source>
        <dbReference type="EMBL" id="KAD3067454.1"/>
    </source>
</evidence>
<keyword evidence="6" id="KW-0479">Metal-binding</keyword>
<dbReference type="PANTHER" id="PTHR45933">
    <property type="entry name" value="PROTEIN C2-DOMAIN ABA-RELATED 4"/>
    <property type="match status" value="1"/>
</dbReference>
<dbReference type="AlphaFoldDB" id="A0A5N6M0M8"/>
<evidence type="ECO:0000259" key="12">
    <source>
        <dbReference type="PROSITE" id="PS50004"/>
    </source>
</evidence>
<dbReference type="GO" id="GO:0008289">
    <property type="term" value="F:lipid binding"/>
    <property type="evidence" value="ECO:0007669"/>
    <property type="project" value="UniProtKB-KW"/>
</dbReference>
<dbReference type="InterPro" id="IPR035892">
    <property type="entry name" value="C2_domain_sf"/>
</dbReference>
<dbReference type="OrthoDB" id="73919at2759"/>
<dbReference type="SMART" id="SM00239">
    <property type="entry name" value="C2"/>
    <property type="match status" value="1"/>
</dbReference>
<keyword evidence="4" id="KW-1003">Cell membrane</keyword>
<keyword evidence="9" id="KW-0472">Membrane</keyword>
<dbReference type="GO" id="GO:0009738">
    <property type="term" value="P:abscisic acid-activated signaling pathway"/>
    <property type="evidence" value="ECO:0007669"/>
    <property type="project" value="UniProtKB-KW"/>
</dbReference>
<keyword evidence="14" id="KW-1185">Reference proteome</keyword>
<dbReference type="InterPro" id="IPR000008">
    <property type="entry name" value="C2_dom"/>
</dbReference>
<keyword evidence="5" id="KW-0938">Abscisic acid signaling pathway</keyword>
<keyword evidence="7" id="KW-0106">Calcium</keyword>
<evidence type="ECO:0000256" key="10">
    <source>
        <dbReference type="ARBA" id="ARBA00023242"/>
    </source>
</evidence>
<dbReference type="GO" id="GO:0005096">
    <property type="term" value="F:GTPase activator activity"/>
    <property type="evidence" value="ECO:0007669"/>
    <property type="project" value="UniProtKB-KW"/>
</dbReference>
<sequence>MSISQLQGLLRVHIHRGVNLAIRDLRSSDPYVIIRMGKQKLKTRVVKKNLNPVWDEDLTLSITEPLPVKLEVYDKDLFSADDKMGDAEFDFTPFLEAVKMQFEDIPNNTIITTVKPTRTNCLAEESYITWTDGRVAQNMVLRLRNVECGEIEIMLRWIDVPGCRVSAEASMVRETKKNEEEDAGPFFVVFGEMPV</sequence>
<evidence type="ECO:0000256" key="7">
    <source>
        <dbReference type="ARBA" id="ARBA00022837"/>
    </source>
</evidence>
<dbReference type="GO" id="GO:0046872">
    <property type="term" value="F:metal ion binding"/>
    <property type="evidence" value="ECO:0007669"/>
    <property type="project" value="UniProtKB-KW"/>
</dbReference>
<dbReference type="PROSITE" id="PS50004">
    <property type="entry name" value="C2"/>
    <property type="match status" value="1"/>
</dbReference>
<evidence type="ECO:0000313" key="14">
    <source>
        <dbReference type="Proteomes" id="UP000326396"/>
    </source>
</evidence>
<name>A0A5N6M0M8_9ASTR</name>
<dbReference type="InterPro" id="IPR044562">
    <property type="entry name" value="CAR1-11"/>
</dbReference>
<dbReference type="Gene3D" id="2.60.40.150">
    <property type="entry name" value="C2 domain"/>
    <property type="match status" value="1"/>
</dbReference>
<gene>
    <name evidence="13" type="ORF">E3N88_35334</name>
</gene>
<dbReference type="Pfam" id="PF00168">
    <property type="entry name" value="C2"/>
    <property type="match status" value="1"/>
</dbReference>
<keyword evidence="3" id="KW-0343">GTPase activation</keyword>
<comment type="subcellular location">
    <subcellularLocation>
        <location evidence="2">Cell membrane</location>
    </subcellularLocation>
    <subcellularLocation>
        <location evidence="1">Nucleus</location>
    </subcellularLocation>
</comment>
<evidence type="ECO:0000256" key="4">
    <source>
        <dbReference type="ARBA" id="ARBA00022475"/>
    </source>
</evidence>
<dbReference type="GO" id="GO:0005886">
    <property type="term" value="C:plasma membrane"/>
    <property type="evidence" value="ECO:0007669"/>
    <property type="project" value="UniProtKB-SubCell"/>
</dbReference>
<evidence type="ECO:0000256" key="5">
    <source>
        <dbReference type="ARBA" id="ARBA00022682"/>
    </source>
</evidence>
<dbReference type="SUPFAM" id="SSF49562">
    <property type="entry name" value="C2 domain (Calcium/lipid-binding domain, CaLB)"/>
    <property type="match status" value="1"/>
</dbReference>
<dbReference type="CDD" id="cd04038">
    <property type="entry name" value="C2_ArfGAP"/>
    <property type="match status" value="1"/>
</dbReference>
<evidence type="ECO:0000256" key="3">
    <source>
        <dbReference type="ARBA" id="ARBA00022468"/>
    </source>
</evidence>
<accession>A0A5N6M0M8</accession>
<keyword evidence="10" id="KW-0539">Nucleus</keyword>
<dbReference type="GO" id="GO:0005634">
    <property type="term" value="C:nucleus"/>
    <property type="evidence" value="ECO:0007669"/>
    <property type="project" value="UniProtKB-SubCell"/>
</dbReference>
<keyword evidence="8" id="KW-0446">Lipid-binding</keyword>
<evidence type="ECO:0000256" key="6">
    <source>
        <dbReference type="ARBA" id="ARBA00022723"/>
    </source>
</evidence>
<evidence type="ECO:0000256" key="1">
    <source>
        <dbReference type="ARBA" id="ARBA00004123"/>
    </source>
</evidence>
<feature type="domain" description="C2" evidence="12">
    <location>
        <begin position="1"/>
        <end position="104"/>
    </location>
</feature>
<organism evidence="13 14">
    <name type="scientific">Mikania micrantha</name>
    <name type="common">bitter vine</name>
    <dbReference type="NCBI Taxonomy" id="192012"/>
    <lineage>
        <taxon>Eukaryota</taxon>
        <taxon>Viridiplantae</taxon>
        <taxon>Streptophyta</taxon>
        <taxon>Embryophyta</taxon>
        <taxon>Tracheophyta</taxon>
        <taxon>Spermatophyta</taxon>
        <taxon>Magnoliopsida</taxon>
        <taxon>eudicotyledons</taxon>
        <taxon>Gunneridae</taxon>
        <taxon>Pentapetalae</taxon>
        <taxon>asterids</taxon>
        <taxon>campanulids</taxon>
        <taxon>Asterales</taxon>
        <taxon>Asteraceae</taxon>
        <taxon>Asteroideae</taxon>
        <taxon>Heliantheae alliance</taxon>
        <taxon>Eupatorieae</taxon>
        <taxon>Mikania</taxon>
    </lineage>
</organism>
<proteinExistence type="inferred from homology"/>
<evidence type="ECO:0000256" key="2">
    <source>
        <dbReference type="ARBA" id="ARBA00004236"/>
    </source>
</evidence>
<dbReference type="Proteomes" id="UP000326396">
    <property type="component" value="Linkage Group LG7"/>
</dbReference>
<dbReference type="EMBL" id="SZYD01000017">
    <property type="protein sequence ID" value="KAD3067454.1"/>
    <property type="molecule type" value="Genomic_DNA"/>
</dbReference>
<comment type="similarity">
    <text evidence="11">Belongs to the plant CAR protein family.</text>
</comment>
<evidence type="ECO:0000256" key="8">
    <source>
        <dbReference type="ARBA" id="ARBA00023121"/>
    </source>
</evidence>
<evidence type="ECO:0000256" key="11">
    <source>
        <dbReference type="ARBA" id="ARBA00024037"/>
    </source>
</evidence>
<evidence type="ECO:0000256" key="9">
    <source>
        <dbReference type="ARBA" id="ARBA00023136"/>
    </source>
</evidence>
<reference evidence="13 14" key="1">
    <citation type="submission" date="2019-05" db="EMBL/GenBank/DDBJ databases">
        <title>Mikania micrantha, genome provides insights into the molecular mechanism of rapid growth.</title>
        <authorList>
            <person name="Liu B."/>
        </authorList>
    </citation>
    <scope>NUCLEOTIDE SEQUENCE [LARGE SCALE GENOMIC DNA]</scope>
    <source>
        <strain evidence="13">NLD-2019</strain>
        <tissue evidence="13">Leaf</tissue>
    </source>
</reference>
<comment type="caution">
    <text evidence="13">The sequence shown here is derived from an EMBL/GenBank/DDBJ whole genome shotgun (WGS) entry which is preliminary data.</text>
</comment>